<feature type="region of interest" description="Disordered" evidence="1">
    <location>
        <begin position="111"/>
        <end position="130"/>
    </location>
</feature>
<proteinExistence type="predicted"/>
<accession>A0A2J6PDF9</accession>
<evidence type="ECO:0000313" key="3">
    <source>
        <dbReference type="Proteomes" id="UP000235672"/>
    </source>
</evidence>
<protein>
    <submittedName>
        <fullName evidence="2">Uncharacterized protein</fullName>
    </submittedName>
</protein>
<reference evidence="2 3" key="1">
    <citation type="submission" date="2016-05" db="EMBL/GenBank/DDBJ databases">
        <title>A degradative enzymes factory behind the ericoid mycorrhizal symbiosis.</title>
        <authorList>
            <consortium name="DOE Joint Genome Institute"/>
            <person name="Martino E."/>
            <person name="Morin E."/>
            <person name="Grelet G."/>
            <person name="Kuo A."/>
            <person name="Kohler A."/>
            <person name="Daghino S."/>
            <person name="Barry K."/>
            <person name="Choi C."/>
            <person name="Cichocki N."/>
            <person name="Clum A."/>
            <person name="Copeland A."/>
            <person name="Hainaut M."/>
            <person name="Haridas S."/>
            <person name="Labutti K."/>
            <person name="Lindquist E."/>
            <person name="Lipzen A."/>
            <person name="Khouja H.-R."/>
            <person name="Murat C."/>
            <person name="Ohm R."/>
            <person name="Olson A."/>
            <person name="Spatafora J."/>
            <person name="Veneault-Fourrey C."/>
            <person name="Henrissat B."/>
            <person name="Grigoriev I."/>
            <person name="Martin F."/>
            <person name="Perotto S."/>
        </authorList>
    </citation>
    <scope>NUCLEOTIDE SEQUENCE [LARGE SCALE GENOMIC DNA]</scope>
    <source>
        <strain evidence="2 3">UAMH 7357</strain>
    </source>
</reference>
<organism evidence="2 3">
    <name type="scientific">Hyaloscypha hepaticicola</name>
    <dbReference type="NCBI Taxonomy" id="2082293"/>
    <lineage>
        <taxon>Eukaryota</taxon>
        <taxon>Fungi</taxon>
        <taxon>Dikarya</taxon>
        <taxon>Ascomycota</taxon>
        <taxon>Pezizomycotina</taxon>
        <taxon>Leotiomycetes</taxon>
        <taxon>Helotiales</taxon>
        <taxon>Hyaloscyphaceae</taxon>
        <taxon>Hyaloscypha</taxon>
    </lineage>
</organism>
<keyword evidence="3" id="KW-1185">Reference proteome</keyword>
<evidence type="ECO:0000256" key="1">
    <source>
        <dbReference type="SAM" id="MobiDB-lite"/>
    </source>
</evidence>
<feature type="compositionally biased region" description="Basic and acidic residues" evidence="1">
    <location>
        <begin position="120"/>
        <end position="130"/>
    </location>
</feature>
<dbReference type="EMBL" id="KZ613568">
    <property type="protein sequence ID" value="PMD12067.1"/>
    <property type="molecule type" value="Genomic_DNA"/>
</dbReference>
<dbReference type="AlphaFoldDB" id="A0A2J6PDF9"/>
<sequence length="188" mass="21355">MPRSHGNHSTLLSLLPCHPGCLTNLAQWLAFCGLAQYLDGTPVARKAPHDSLADICFTSRLRVRPSGHNASYWWQRCHDLPLEMQAEIRLYCNAIISGRSGQFLFKLKEAQQERPSQTRQADRASKDRAERHGLRSGVFIEFTSLPMNILLPTSEIPPCERWLNGPRLDIDLEEAHLRQGGWILQDMS</sequence>
<dbReference type="Proteomes" id="UP000235672">
    <property type="component" value="Unassembled WGS sequence"/>
</dbReference>
<evidence type="ECO:0000313" key="2">
    <source>
        <dbReference type="EMBL" id="PMD12067.1"/>
    </source>
</evidence>
<gene>
    <name evidence="2" type="ORF">NA56DRAFT_756892</name>
</gene>
<name>A0A2J6PDF9_9HELO</name>